<evidence type="ECO:0000313" key="9">
    <source>
        <dbReference type="EMBL" id="BBI33031.1"/>
    </source>
</evidence>
<keyword evidence="3" id="KW-0813">Transport</keyword>
<evidence type="ECO:0000256" key="5">
    <source>
        <dbReference type="ARBA" id="ARBA00022692"/>
    </source>
</evidence>
<evidence type="ECO:0000256" key="7">
    <source>
        <dbReference type="ARBA" id="ARBA00023136"/>
    </source>
</evidence>
<dbReference type="Proteomes" id="UP000289856">
    <property type="component" value="Chromosome"/>
</dbReference>
<name>A0A3T1D4N8_9BACL</name>
<evidence type="ECO:0000256" key="2">
    <source>
        <dbReference type="ARBA" id="ARBA00009773"/>
    </source>
</evidence>
<proteinExistence type="inferred from homology"/>
<dbReference type="KEGG" id="cohn:KCTCHS21_24300"/>
<feature type="transmembrane region" description="Helical" evidence="8">
    <location>
        <begin position="66"/>
        <end position="90"/>
    </location>
</feature>
<dbReference type="RefSeq" id="WP_130608084.1">
    <property type="nucleotide sequence ID" value="NZ_AP019400.1"/>
</dbReference>
<feature type="transmembrane region" description="Helical" evidence="8">
    <location>
        <begin position="246"/>
        <end position="265"/>
    </location>
</feature>
<keyword evidence="6 8" id="KW-1133">Transmembrane helix</keyword>
<evidence type="ECO:0000256" key="3">
    <source>
        <dbReference type="ARBA" id="ARBA00022448"/>
    </source>
</evidence>
<dbReference type="PANTHER" id="PTHR21716:SF53">
    <property type="entry name" value="PERMEASE PERM-RELATED"/>
    <property type="match status" value="1"/>
</dbReference>
<feature type="transmembrane region" description="Helical" evidence="8">
    <location>
        <begin position="9"/>
        <end position="30"/>
    </location>
</feature>
<dbReference type="GO" id="GO:0005886">
    <property type="term" value="C:plasma membrane"/>
    <property type="evidence" value="ECO:0007669"/>
    <property type="project" value="UniProtKB-SubCell"/>
</dbReference>
<feature type="transmembrane region" description="Helical" evidence="8">
    <location>
        <begin position="36"/>
        <end position="54"/>
    </location>
</feature>
<dbReference type="PANTHER" id="PTHR21716">
    <property type="entry name" value="TRANSMEMBRANE PROTEIN"/>
    <property type="match status" value="1"/>
</dbReference>
<evidence type="ECO:0000256" key="1">
    <source>
        <dbReference type="ARBA" id="ARBA00004651"/>
    </source>
</evidence>
<sequence>MPQGKWFRIGYGIIVILLIAFLASKVGYLINPIGSILAALFVPIVLSGMIYYIFRPPVQLLAKRLPLGLSILIVYLAVFGVIFVFSWLIWPPIREQSLTLVNNFPQIIESIKEWLASLQENQWFQNISKDETFSTENLSSQLSTMIGDLLNSIVGSVRSVFNMIMNFFLLIGLVPFIIYYMLKEGHKFPGAVLKFIPQRFHGEALPTLKEIDTSIGSFIMGKVITSLIIGTLTFCGYLIIDLPYPLLLGLVAAITNVIPYIGPLIAAVPTVIVALTISPVAALQVCVIIFISNQIESNLVAPKIMGKQLNVHPLTIMLLVIGVGAVIGPLGMIIVSPTYAILKIIILRIYNFNKNNGIDKGPNLSPRPPKG</sequence>
<feature type="transmembrane region" description="Helical" evidence="8">
    <location>
        <begin position="272"/>
        <end position="295"/>
    </location>
</feature>
<evidence type="ECO:0000256" key="8">
    <source>
        <dbReference type="SAM" id="Phobius"/>
    </source>
</evidence>
<organism evidence="9 10">
    <name type="scientific">Cohnella abietis</name>
    <dbReference type="NCBI Taxonomy" id="2507935"/>
    <lineage>
        <taxon>Bacteria</taxon>
        <taxon>Bacillati</taxon>
        <taxon>Bacillota</taxon>
        <taxon>Bacilli</taxon>
        <taxon>Bacillales</taxon>
        <taxon>Paenibacillaceae</taxon>
        <taxon>Cohnella</taxon>
    </lineage>
</organism>
<feature type="transmembrane region" description="Helical" evidence="8">
    <location>
        <begin position="160"/>
        <end position="182"/>
    </location>
</feature>
<dbReference type="GO" id="GO:0055085">
    <property type="term" value="P:transmembrane transport"/>
    <property type="evidence" value="ECO:0007669"/>
    <property type="project" value="TreeGrafter"/>
</dbReference>
<dbReference type="InterPro" id="IPR002549">
    <property type="entry name" value="AI-2E-like"/>
</dbReference>
<comment type="subcellular location">
    <subcellularLocation>
        <location evidence="1">Cell membrane</location>
        <topology evidence="1">Multi-pass membrane protein</topology>
    </subcellularLocation>
</comment>
<gene>
    <name evidence="9" type="primary">yueF</name>
    <name evidence="9" type="ORF">KCTCHS21_24300</name>
</gene>
<protein>
    <submittedName>
        <fullName evidence="9">UPF0118 membrane protein YueF</fullName>
    </submittedName>
</protein>
<keyword evidence="5 8" id="KW-0812">Transmembrane</keyword>
<comment type="similarity">
    <text evidence="2">Belongs to the autoinducer-2 exporter (AI-2E) (TC 2.A.86) family.</text>
</comment>
<evidence type="ECO:0000256" key="4">
    <source>
        <dbReference type="ARBA" id="ARBA00022475"/>
    </source>
</evidence>
<keyword evidence="10" id="KW-1185">Reference proteome</keyword>
<dbReference type="AlphaFoldDB" id="A0A3T1D4N8"/>
<keyword evidence="4" id="KW-1003">Cell membrane</keyword>
<dbReference type="OrthoDB" id="9793390at2"/>
<keyword evidence="7 8" id="KW-0472">Membrane</keyword>
<evidence type="ECO:0000313" key="10">
    <source>
        <dbReference type="Proteomes" id="UP000289856"/>
    </source>
</evidence>
<reference evidence="9 10" key="1">
    <citation type="submission" date="2019-01" db="EMBL/GenBank/DDBJ databases">
        <title>Complete genome sequence of Cohnella hallensis HS21 isolated from Korean fir (Abies koreana) rhizospheric soil.</title>
        <authorList>
            <person name="Jiang L."/>
            <person name="Kang S.W."/>
            <person name="Kim S."/>
            <person name="Jung J."/>
            <person name="Kim C.Y."/>
            <person name="Kim D.H."/>
            <person name="Kim S.W."/>
            <person name="Lee J."/>
        </authorList>
    </citation>
    <scope>NUCLEOTIDE SEQUENCE [LARGE SCALE GENOMIC DNA]</scope>
    <source>
        <strain evidence="9 10">HS21</strain>
    </source>
</reference>
<accession>A0A3T1D4N8</accession>
<dbReference type="EMBL" id="AP019400">
    <property type="protein sequence ID" value="BBI33031.1"/>
    <property type="molecule type" value="Genomic_DNA"/>
</dbReference>
<evidence type="ECO:0000256" key="6">
    <source>
        <dbReference type="ARBA" id="ARBA00022989"/>
    </source>
</evidence>
<dbReference type="Pfam" id="PF01594">
    <property type="entry name" value="AI-2E_transport"/>
    <property type="match status" value="1"/>
</dbReference>
<feature type="transmembrane region" description="Helical" evidence="8">
    <location>
        <begin position="315"/>
        <end position="342"/>
    </location>
</feature>
<feature type="transmembrane region" description="Helical" evidence="8">
    <location>
        <begin position="219"/>
        <end position="240"/>
    </location>
</feature>